<evidence type="ECO:0000256" key="2">
    <source>
        <dbReference type="ARBA" id="ARBA00023082"/>
    </source>
</evidence>
<dbReference type="Pfam" id="PF04542">
    <property type="entry name" value="Sigma70_r2"/>
    <property type="match status" value="1"/>
</dbReference>
<dbReference type="InterPro" id="IPR013325">
    <property type="entry name" value="RNA_pol_sigma_r2"/>
</dbReference>
<dbReference type="SUPFAM" id="SSF88659">
    <property type="entry name" value="Sigma3 and sigma4 domains of RNA polymerase sigma factors"/>
    <property type="match status" value="2"/>
</dbReference>
<dbReference type="GO" id="GO:0016987">
    <property type="term" value="F:sigma factor activity"/>
    <property type="evidence" value="ECO:0007669"/>
    <property type="project" value="UniProtKB-KW"/>
</dbReference>
<accession>A0A382TWP7</accession>
<evidence type="ECO:0000313" key="6">
    <source>
        <dbReference type="EMBL" id="SVD26423.1"/>
    </source>
</evidence>
<keyword evidence="4" id="KW-0804">Transcription</keyword>
<feature type="non-terminal residue" evidence="6">
    <location>
        <position position="241"/>
    </location>
</feature>
<dbReference type="NCBIfam" id="TIGR02937">
    <property type="entry name" value="sigma70-ECF"/>
    <property type="match status" value="1"/>
</dbReference>
<dbReference type="Gene3D" id="1.10.601.10">
    <property type="entry name" value="RNA Polymerase Primary Sigma Factor"/>
    <property type="match status" value="1"/>
</dbReference>
<dbReference type="InterPro" id="IPR013324">
    <property type="entry name" value="RNA_pol_sigma_r3/r4-like"/>
</dbReference>
<dbReference type="InterPro" id="IPR007627">
    <property type="entry name" value="RNA_pol_sigma70_r2"/>
</dbReference>
<name>A0A382TWP7_9ZZZZ</name>
<dbReference type="GO" id="GO:0003677">
    <property type="term" value="F:DNA binding"/>
    <property type="evidence" value="ECO:0007669"/>
    <property type="project" value="UniProtKB-KW"/>
</dbReference>
<feature type="domain" description="RNA polymerase sigma-70" evidence="5">
    <location>
        <begin position="72"/>
        <end position="85"/>
    </location>
</feature>
<dbReference type="AlphaFoldDB" id="A0A382TWP7"/>
<proteinExistence type="predicted"/>
<dbReference type="PANTHER" id="PTHR30603:SF47">
    <property type="entry name" value="RNA POLYMERASE SIGMA FACTOR SIGD, CHLOROPLASTIC"/>
    <property type="match status" value="1"/>
</dbReference>
<evidence type="ECO:0000256" key="1">
    <source>
        <dbReference type="ARBA" id="ARBA00023015"/>
    </source>
</evidence>
<gene>
    <name evidence="6" type="ORF">METZ01_LOCUS379277</name>
</gene>
<dbReference type="PANTHER" id="PTHR30603">
    <property type="entry name" value="RNA POLYMERASE SIGMA FACTOR RPO"/>
    <property type="match status" value="1"/>
</dbReference>
<evidence type="ECO:0000256" key="4">
    <source>
        <dbReference type="ARBA" id="ARBA00023163"/>
    </source>
</evidence>
<feature type="non-terminal residue" evidence="6">
    <location>
        <position position="1"/>
    </location>
</feature>
<dbReference type="GO" id="GO:0006352">
    <property type="term" value="P:DNA-templated transcription initiation"/>
    <property type="evidence" value="ECO:0007669"/>
    <property type="project" value="InterPro"/>
</dbReference>
<sequence>VATRATPVVDSVEVYWQQIKNTEPLSRAQEFDLFARAKAGDEDARQQIIECNLRFVVSVAREYRDYGLSLSELISEGNVGLMEGVKRFDETRGFKFITYAVWWIRQAILKALAEQGRIARPPMSQINDLQKLEKEAGILSQRLGRSPTASELSEQVDISPTRTRNAMEVGQPDVSFDAPAYPGEEATLHGIFAGPQDEHDEVYDEDEMKRAIRSCLLVLDEREVQIVRSYFGLGDNDPMTL</sequence>
<dbReference type="Gene3D" id="1.10.10.10">
    <property type="entry name" value="Winged helix-like DNA-binding domain superfamily/Winged helix DNA-binding domain"/>
    <property type="match status" value="2"/>
</dbReference>
<dbReference type="SUPFAM" id="SSF88946">
    <property type="entry name" value="Sigma2 domain of RNA polymerase sigma factors"/>
    <property type="match status" value="1"/>
</dbReference>
<reference evidence="6" key="1">
    <citation type="submission" date="2018-05" db="EMBL/GenBank/DDBJ databases">
        <authorList>
            <person name="Lanie J.A."/>
            <person name="Ng W.-L."/>
            <person name="Kazmierczak K.M."/>
            <person name="Andrzejewski T.M."/>
            <person name="Davidsen T.M."/>
            <person name="Wayne K.J."/>
            <person name="Tettelin H."/>
            <person name="Glass J.I."/>
            <person name="Rusch D."/>
            <person name="Podicherti R."/>
            <person name="Tsui H.-C.T."/>
            <person name="Winkler M.E."/>
        </authorList>
    </citation>
    <scope>NUCLEOTIDE SEQUENCE</scope>
</reference>
<dbReference type="InterPro" id="IPR036388">
    <property type="entry name" value="WH-like_DNA-bd_sf"/>
</dbReference>
<organism evidence="6">
    <name type="scientific">marine metagenome</name>
    <dbReference type="NCBI Taxonomy" id="408172"/>
    <lineage>
        <taxon>unclassified sequences</taxon>
        <taxon>metagenomes</taxon>
        <taxon>ecological metagenomes</taxon>
    </lineage>
</organism>
<dbReference type="InterPro" id="IPR000943">
    <property type="entry name" value="RNA_pol_sigma70"/>
</dbReference>
<protein>
    <recommendedName>
        <fullName evidence="5">RNA polymerase sigma-70 domain-containing protein</fullName>
    </recommendedName>
</protein>
<evidence type="ECO:0000256" key="3">
    <source>
        <dbReference type="ARBA" id="ARBA00023125"/>
    </source>
</evidence>
<dbReference type="EMBL" id="UINC01139706">
    <property type="protein sequence ID" value="SVD26423.1"/>
    <property type="molecule type" value="Genomic_DNA"/>
</dbReference>
<dbReference type="PROSITE" id="PS00715">
    <property type="entry name" value="SIGMA70_1"/>
    <property type="match status" value="1"/>
</dbReference>
<dbReference type="InterPro" id="IPR007624">
    <property type="entry name" value="RNA_pol_sigma70_r3"/>
</dbReference>
<keyword evidence="3" id="KW-0238">DNA-binding</keyword>
<dbReference type="InterPro" id="IPR014284">
    <property type="entry name" value="RNA_pol_sigma-70_dom"/>
</dbReference>
<evidence type="ECO:0000259" key="5">
    <source>
        <dbReference type="PROSITE" id="PS00715"/>
    </source>
</evidence>
<dbReference type="PRINTS" id="PR00046">
    <property type="entry name" value="SIGMA70FCT"/>
</dbReference>
<dbReference type="InterPro" id="IPR050239">
    <property type="entry name" value="Sigma-70_RNA_pol_init_factors"/>
</dbReference>
<keyword evidence="1" id="KW-0805">Transcription regulation</keyword>
<dbReference type="Pfam" id="PF04539">
    <property type="entry name" value="Sigma70_r3"/>
    <property type="match status" value="1"/>
</dbReference>
<keyword evidence="2" id="KW-0731">Sigma factor</keyword>